<evidence type="ECO:0000256" key="1">
    <source>
        <dbReference type="SAM" id="Phobius"/>
    </source>
</evidence>
<reference evidence="2 3" key="1">
    <citation type="journal article" date="2018" name="J. Allergy Clin. Immunol.">
        <title>High-quality assembly of Dermatophagoides pteronyssinus genome and transcriptome reveals a wide range of novel allergens.</title>
        <authorList>
            <person name="Liu X.Y."/>
            <person name="Yang K.Y."/>
            <person name="Wang M.Q."/>
            <person name="Kwok J.S."/>
            <person name="Zeng X."/>
            <person name="Yang Z."/>
            <person name="Xiao X.J."/>
            <person name="Lau C.P."/>
            <person name="Li Y."/>
            <person name="Huang Z.M."/>
            <person name="Ba J.G."/>
            <person name="Yim A.K."/>
            <person name="Ouyang C.Y."/>
            <person name="Ngai S.M."/>
            <person name="Chan T.F."/>
            <person name="Leung E.L."/>
            <person name="Liu L."/>
            <person name="Liu Z.G."/>
            <person name="Tsui S.K."/>
        </authorList>
    </citation>
    <scope>NUCLEOTIDE SEQUENCE [LARGE SCALE GENOMIC DNA]</scope>
    <source>
        <strain evidence="2">Derp</strain>
    </source>
</reference>
<evidence type="ECO:0000313" key="2">
    <source>
        <dbReference type="EMBL" id="KAH9424259.1"/>
    </source>
</evidence>
<proteinExistence type="predicted"/>
<accession>A0ABQ8JNY3</accession>
<dbReference type="InterPro" id="IPR019170">
    <property type="entry name" value="Meckelin"/>
</dbReference>
<dbReference type="PANTHER" id="PTHR21274">
    <property type="entry name" value="MECKELIN"/>
    <property type="match status" value="1"/>
</dbReference>
<dbReference type="Proteomes" id="UP000887458">
    <property type="component" value="Unassembled WGS sequence"/>
</dbReference>
<sequence>MFSHIIKTRKNVYHHIWFLIGTITDSIFSLQTYSEAKNPSILIEGCIDDGCLITLTKNFRLVSKCFESLHETLSTDDEDYSIKLCCNIVKYERCLFPYIIFLCGMDSLDKFEAELRSVNSLCSLTTMQWNKCEMNKTLSMEENEVAQLDKRTDCVCRDGYRTIIQNGQLECLRISECRNGQTLINGYCGYCPANGCDCTDGKILRINHETNQFYCSDCHPFDDLCCQSCHLSFYLFNDGHSCHCPETSHLIEDGICLERNNIISYKMLISYSTVRFEKNHFISKFLYDSLRPAIYNCRYNRNQTACQYLINVCTMISIAHTKGININEDLCDEIEQEIIPDEINWNILKMEQDYDRNRLYSQYRSNNMIDIVHLELNPNGSLKEYGPIFLNQLFHCGHQQMNHEHLLLGVNIRKQCLWNHIEQLWDYSKNNNHFYQLYLLSVPDQLNSISLNYPGVINNITRFFLFNTLLSQSNSNEDFEFIIYAKHITLDIIIDELESNTQTYYATIQIDYDYLSTKSKNNAQQLRTELTVNYRMDDDDDTMYNFHMFTLIFSLSLSILWSSFRTWSMMNRNHDLNNTMHIFNWQIIPIFINYIIISVSNIIAFILFIFIMNRILIFKYQSMIRALIFTDQHQKQFLQYLIVIFICKIIEMTKKLTDSTSIEIFFIDWERPKRRQEQFKRTISPRISDNVSKDSNRKMFNGSDITDVSIWRSYFLANEWLELSVRRRINIALHLFLIVIILETEEFHDFCKLAPQSYIKLLPNKNYSDEIPECQAIRIPTIASIYIILILIQYFYKKFFKENFICNKLEEFIDLCSVSNISVFCLRYKKYGYYIHGISPHGQSDVNMLEMYRLLDMEESDLCSKRGLLPNTDQQTFEMYLPSIIYEYFKEYRQRLMETESINNNNNNKRPIKTFGSINLSDLDKTKMVSTYVQINNFLINFIAHMLDKADYRVQDKTSLESMLDFESSSVSQGIGYFYNDNNNLFENILFNGLETTLITLELITFIIVDLVSHDFIIDAFVTYLLSMFAQSIYGRLARKNLVQKTLVDERFLF</sequence>
<feature type="transmembrane region" description="Helical" evidence="1">
    <location>
        <begin position="584"/>
        <end position="611"/>
    </location>
</feature>
<feature type="transmembrane region" description="Helical" evidence="1">
    <location>
        <begin position="776"/>
        <end position="796"/>
    </location>
</feature>
<gene>
    <name evidence="2" type="primary">TMEM67</name>
    <name evidence="2" type="ORF">DERP_004441</name>
</gene>
<dbReference type="Pfam" id="PF09773">
    <property type="entry name" value="Meckelin"/>
    <property type="match status" value="1"/>
</dbReference>
<protein>
    <submittedName>
        <fullName evidence="2">Meckelin</fullName>
    </submittedName>
</protein>
<keyword evidence="3" id="KW-1185">Reference proteome</keyword>
<keyword evidence="1" id="KW-0812">Transmembrane</keyword>
<dbReference type="EMBL" id="NJHN03000029">
    <property type="protein sequence ID" value="KAH9424259.1"/>
    <property type="molecule type" value="Genomic_DNA"/>
</dbReference>
<evidence type="ECO:0000313" key="3">
    <source>
        <dbReference type="Proteomes" id="UP000887458"/>
    </source>
</evidence>
<keyword evidence="1" id="KW-1133">Transmembrane helix</keyword>
<comment type="caution">
    <text evidence="2">The sequence shown here is derived from an EMBL/GenBank/DDBJ whole genome shotgun (WGS) entry which is preliminary data.</text>
</comment>
<reference evidence="2 3" key="2">
    <citation type="journal article" date="2022" name="Mol. Biol. Evol.">
        <title>Comparative Genomics Reveals Insights into the Divergent Evolution of Astigmatic Mites and Household Pest Adaptations.</title>
        <authorList>
            <person name="Xiong Q."/>
            <person name="Wan A.T."/>
            <person name="Liu X."/>
            <person name="Fung C.S."/>
            <person name="Xiao X."/>
            <person name="Malainual N."/>
            <person name="Hou J."/>
            <person name="Wang L."/>
            <person name="Wang M."/>
            <person name="Yang K.Y."/>
            <person name="Cui Y."/>
            <person name="Leung E.L."/>
            <person name="Nong W."/>
            <person name="Shin S.K."/>
            <person name="Au S.W."/>
            <person name="Jeong K.Y."/>
            <person name="Chew F.T."/>
            <person name="Hui J.H."/>
            <person name="Leung T.F."/>
            <person name="Tungtrongchitr A."/>
            <person name="Zhong N."/>
            <person name="Liu Z."/>
            <person name="Tsui S.K."/>
        </authorList>
    </citation>
    <scope>NUCLEOTIDE SEQUENCE [LARGE SCALE GENOMIC DNA]</scope>
    <source>
        <strain evidence="2">Derp</strain>
    </source>
</reference>
<organism evidence="2 3">
    <name type="scientific">Dermatophagoides pteronyssinus</name>
    <name type="common">European house dust mite</name>
    <dbReference type="NCBI Taxonomy" id="6956"/>
    <lineage>
        <taxon>Eukaryota</taxon>
        <taxon>Metazoa</taxon>
        <taxon>Ecdysozoa</taxon>
        <taxon>Arthropoda</taxon>
        <taxon>Chelicerata</taxon>
        <taxon>Arachnida</taxon>
        <taxon>Acari</taxon>
        <taxon>Acariformes</taxon>
        <taxon>Sarcoptiformes</taxon>
        <taxon>Astigmata</taxon>
        <taxon>Psoroptidia</taxon>
        <taxon>Analgoidea</taxon>
        <taxon>Pyroglyphidae</taxon>
        <taxon>Dermatophagoidinae</taxon>
        <taxon>Dermatophagoides</taxon>
    </lineage>
</organism>
<keyword evidence="1" id="KW-0472">Membrane</keyword>
<name>A0ABQ8JNY3_DERPT</name>
<dbReference type="PANTHER" id="PTHR21274:SF0">
    <property type="entry name" value="MECKELIN"/>
    <property type="match status" value="1"/>
</dbReference>
<feature type="transmembrane region" description="Helical" evidence="1">
    <location>
        <begin position="544"/>
        <end position="564"/>
    </location>
</feature>